<dbReference type="InterPro" id="IPR011010">
    <property type="entry name" value="DNA_brk_join_enz"/>
</dbReference>
<accession>F8L0N9</accession>
<dbReference type="PANTHER" id="PTHR30349:SF64">
    <property type="entry name" value="PROPHAGE INTEGRASE INTD-RELATED"/>
    <property type="match status" value="1"/>
</dbReference>
<dbReference type="PROSITE" id="PS51900">
    <property type="entry name" value="CB"/>
    <property type="match status" value="1"/>
</dbReference>
<name>F8L0N9_PARAV</name>
<evidence type="ECO:0000259" key="6">
    <source>
        <dbReference type="PROSITE" id="PS51898"/>
    </source>
</evidence>
<keyword evidence="4" id="KW-0233">DNA recombination</keyword>
<dbReference type="RefSeq" id="WP_013925210.1">
    <property type="nucleotide sequence ID" value="NC_015702.1"/>
</dbReference>
<dbReference type="InterPro" id="IPR044068">
    <property type="entry name" value="CB"/>
</dbReference>
<dbReference type="PANTHER" id="PTHR30349">
    <property type="entry name" value="PHAGE INTEGRASE-RELATED"/>
    <property type="match status" value="1"/>
</dbReference>
<comment type="similarity">
    <text evidence="1">Belongs to the 'phage' integrase family.</text>
</comment>
<gene>
    <name evidence="8" type="primary">rci</name>
    <name evidence="8" type="ordered locus">PUV_18390</name>
</gene>
<dbReference type="eggNOG" id="COG0582">
    <property type="taxonomic scope" value="Bacteria"/>
</dbReference>
<dbReference type="STRING" id="765952.PUV_18390"/>
<reference key="1">
    <citation type="journal article" date="2011" name="Mol. Biol. Evol.">
        <title>Unity in variety -- the pan-genome of the Chlamydiae.</title>
        <authorList>
            <person name="Collingro A."/>
            <person name="Tischler P."/>
            <person name="Weinmaier T."/>
            <person name="Penz T."/>
            <person name="Heinz E."/>
            <person name="Brunham R.C."/>
            <person name="Read T.D."/>
            <person name="Bavoil P.M."/>
            <person name="Sachse K."/>
            <person name="Kahane S."/>
            <person name="Friedman M.G."/>
            <person name="Rattei T."/>
            <person name="Myers G.S.A."/>
            <person name="Horn M."/>
        </authorList>
    </citation>
    <scope>NUCLEOTIDE SEQUENCE</scope>
    <source>
        <strain>UV7</strain>
    </source>
</reference>
<dbReference type="InterPro" id="IPR010998">
    <property type="entry name" value="Integrase_recombinase_N"/>
</dbReference>
<dbReference type="Gene3D" id="1.10.150.130">
    <property type="match status" value="1"/>
</dbReference>
<dbReference type="Gene3D" id="1.10.443.10">
    <property type="entry name" value="Intergrase catalytic core"/>
    <property type="match status" value="1"/>
</dbReference>
<feature type="domain" description="Core-binding (CB)" evidence="7">
    <location>
        <begin position="63"/>
        <end position="149"/>
    </location>
</feature>
<evidence type="ECO:0000313" key="9">
    <source>
        <dbReference type="Proteomes" id="UP000000495"/>
    </source>
</evidence>
<evidence type="ECO:0000313" key="8">
    <source>
        <dbReference type="EMBL" id="CCB86789.1"/>
    </source>
</evidence>
<dbReference type="OrthoDB" id="20051at2"/>
<dbReference type="EMBL" id="FR872580">
    <property type="protein sequence ID" value="CCB86789.1"/>
    <property type="molecule type" value="Genomic_DNA"/>
</dbReference>
<reference evidence="8 9" key="2">
    <citation type="journal article" date="2011" name="Mol. Biol. Evol.">
        <title>Unity in variety--the pan-genome of the Chlamydiae.</title>
        <authorList>
            <person name="Collingro A."/>
            <person name="Tischler P."/>
            <person name="Weinmaier T."/>
            <person name="Penz T."/>
            <person name="Heinz E."/>
            <person name="Brunham R.C."/>
            <person name="Read T.D."/>
            <person name="Bavoil P.M."/>
            <person name="Sachse K."/>
            <person name="Kahane S."/>
            <person name="Friedman M.G."/>
            <person name="Rattei T."/>
            <person name="Myers G.S."/>
            <person name="Horn M."/>
        </authorList>
    </citation>
    <scope>NUCLEOTIDE SEQUENCE [LARGE SCALE GENOMIC DNA]</scope>
    <source>
        <strain evidence="9">UV7</strain>
    </source>
</reference>
<evidence type="ECO:0000256" key="5">
    <source>
        <dbReference type="PROSITE-ProRule" id="PRU01248"/>
    </source>
</evidence>
<dbReference type="InterPro" id="IPR050090">
    <property type="entry name" value="Tyrosine_recombinase_XerCD"/>
</dbReference>
<keyword evidence="3 5" id="KW-0238">DNA-binding</keyword>
<dbReference type="InterPro" id="IPR013762">
    <property type="entry name" value="Integrase-like_cat_sf"/>
</dbReference>
<dbReference type="AlphaFoldDB" id="F8L0N9"/>
<evidence type="ECO:0000256" key="1">
    <source>
        <dbReference type="ARBA" id="ARBA00008857"/>
    </source>
</evidence>
<dbReference type="GO" id="GO:0003677">
    <property type="term" value="F:DNA binding"/>
    <property type="evidence" value="ECO:0007669"/>
    <property type="project" value="UniProtKB-UniRule"/>
</dbReference>
<sequence length="360" mass="41763">MASIQKRKNKNGTSHWRAVVRLKGYPTVCNHFDRKQEAEDWAQEVERQIKIGQFKFDRVNTHRTFADLVQRYISDGTLEHLRAQRDAIRHMNYWKERLSGYALVHVTPELLSKERQRLIDMPTLKGKKRTSATVNRYIAALSSCLTYACRRLRWIDENPCFNLIKLKESKGRDRILSEDEASRLINSCRESSNPYLYCIVLMAITTGMRQGEILQLRWDQIDFKNQLAHLKETKNGRPRSVPLVDEVIEELKQLHEAKDLHKQLVFASKTAFGEIDIKKPWQAALARAGIINLRFHDIRHSFATLAARQGASNLELATAMGHRTLQMLQRYTHLEADLVRKYSEGITKNLNVGAMNEQRA</sequence>
<dbReference type="InterPro" id="IPR002104">
    <property type="entry name" value="Integrase_catalytic"/>
</dbReference>
<evidence type="ECO:0000256" key="4">
    <source>
        <dbReference type="ARBA" id="ARBA00023172"/>
    </source>
</evidence>
<keyword evidence="2" id="KW-0229">DNA integration</keyword>
<evidence type="ECO:0000256" key="2">
    <source>
        <dbReference type="ARBA" id="ARBA00022908"/>
    </source>
</evidence>
<dbReference type="CDD" id="cd00796">
    <property type="entry name" value="INT_Rci_Hp1_C"/>
    <property type="match status" value="1"/>
</dbReference>
<protein>
    <submittedName>
        <fullName evidence="8">Shufflon-specific DNA recombinase</fullName>
    </submittedName>
</protein>
<dbReference type="KEGG" id="puv:PUV_18390"/>
<keyword evidence="9" id="KW-1185">Reference proteome</keyword>
<dbReference type="PROSITE" id="PS51898">
    <property type="entry name" value="TYR_RECOMBINASE"/>
    <property type="match status" value="1"/>
</dbReference>
<dbReference type="HOGENOM" id="CLU_027562_17_7_0"/>
<evidence type="ECO:0000259" key="7">
    <source>
        <dbReference type="PROSITE" id="PS51900"/>
    </source>
</evidence>
<dbReference type="SUPFAM" id="SSF56349">
    <property type="entry name" value="DNA breaking-rejoining enzymes"/>
    <property type="match status" value="1"/>
</dbReference>
<feature type="domain" description="Tyr recombinase" evidence="6">
    <location>
        <begin position="171"/>
        <end position="344"/>
    </location>
</feature>
<dbReference type="GO" id="GO:0015074">
    <property type="term" value="P:DNA integration"/>
    <property type="evidence" value="ECO:0007669"/>
    <property type="project" value="UniProtKB-KW"/>
</dbReference>
<dbReference type="Pfam" id="PF00589">
    <property type="entry name" value="Phage_integrase"/>
    <property type="match status" value="1"/>
</dbReference>
<dbReference type="GO" id="GO:0006310">
    <property type="term" value="P:DNA recombination"/>
    <property type="evidence" value="ECO:0007669"/>
    <property type="project" value="UniProtKB-KW"/>
</dbReference>
<dbReference type="Proteomes" id="UP000000495">
    <property type="component" value="Chromosome"/>
</dbReference>
<proteinExistence type="inferred from homology"/>
<organism evidence="8 9">
    <name type="scientific">Parachlamydia acanthamoebae (strain UV7)</name>
    <dbReference type="NCBI Taxonomy" id="765952"/>
    <lineage>
        <taxon>Bacteria</taxon>
        <taxon>Pseudomonadati</taxon>
        <taxon>Chlamydiota</taxon>
        <taxon>Chlamydiia</taxon>
        <taxon>Parachlamydiales</taxon>
        <taxon>Parachlamydiaceae</taxon>
        <taxon>Parachlamydia</taxon>
    </lineage>
</organism>
<evidence type="ECO:0000256" key="3">
    <source>
        <dbReference type="ARBA" id="ARBA00023125"/>
    </source>
</evidence>